<dbReference type="PANTHER" id="PTHR42771:SF4">
    <property type="entry name" value="IRON(3+)-HYDROXAMATE IMPORT ATP-BINDING PROTEIN FHUC"/>
    <property type="match status" value="1"/>
</dbReference>
<gene>
    <name evidence="13" type="ORF">ACFQ35_05675</name>
</gene>
<evidence type="ECO:0000256" key="9">
    <source>
        <dbReference type="ARBA" id="ARBA00023004"/>
    </source>
</evidence>
<reference evidence="14" key="1">
    <citation type="journal article" date="2019" name="Int. J. Syst. Evol. Microbiol.">
        <title>The Global Catalogue of Microorganisms (GCM) 10K type strain sequencing project: providing services to taxonomists for standard genome sequencing and annotation.</title>
        <authorList>
            <consortium name="The Broad Institute Genomics Platform"/>
            <consortium name="The Broad Institute Genome Sequencing Center for Infectious Disease"/>
            <person name="Wu L."/>
            <person name="Ma J."/>
        </authorList>
    </citation>
    <scope>NUCLEOTIDE SEQUENCE [LARGE SCALE GENOMIC DNA]</scope>
    <source>
        <strain evidence="14">CCUG 49584</strain>
    </source>
</reference>
<comment type="subcellular location">
    <subcellularLocation>
        <location evidence="2">Cell inner membrane</location>
    </subcellularLocation>
    <subcellularLocation>
        <location evidence="1">Cell membrane</location>
        <topology evidence="1">Peripheral membrane protein</topology>
    </subcellularLocation>
</comment>
<keyword evidence="6" id="KW-0410">Iron transport</keyword>
<keyword evidence="10" id="KW-0406">Ion transport</keyword>
<keyword evidence="4" id="KW-0813">Transport</keyword>
<evidence type="ECO:0000256" key="11">
    <source>
        <dbReference type="ARBA" id="ARBA00023136"/>
    </source>
</evidence>
<dbReference type="PROSITE" id="PS00211">
    <property type="entry name" value="ABC_TRANSPORTER_1"/>
    <property type="match status" value="1"/>
</dbReference>
<dbReference type="RefSeq" id="WP_289388369.1">
    <property type="nucleotide sequence ID" value="NZ_JAUCBM010000011.1"/>
</dbReference>
<keyword evidence="5" id="KW-1003">Cell membrane</keyword>
<comment type="similarity">
    <text evidence="3">Belongs to the ABC transporter superfamily.</text>
</comment>
<protein>
    <submittedName>
        <fullName evidence="13">ABC transporter ATP-binding protein</fullName>
    </submittedName>
</protein>
<evidence type="ECO:0000256" key="6">
    <source>
        <dbReference type="ARBA" id="ARBA00022496"/>
    </source>
</evidence>
<dbReference type="InterPro" id="IPR017871">
    <property type="entry name" value="ABC_transporter-like_CS"/>
</dbReference>
<keyword evidence="8 13" id="KW-0067">ATP-binding</keyword>
<dbReference type="InterPro" id="IPR003439">
    <property type="entry name" value="ABC_transporter-like_ATP-bd"/>
</dbReference>
<organism evidence="13 14">
    <name type="scientific">Pseudochrobactrum kiredjianiae</name>
    <dbReference type="NCBI Taxonomy" id="386305"/>
    <lineage>
        <taxon>Bacteria</taxon>
        <taxon>Pseudomonadati</taxon>
        <taxon>Pseudomonadota</taxon>
        <taxon>Alphaproteobacteria</taxon>
        <taxon>Hyphomicrobiales</taxon>
        <taxon>Brucellaceae</taxon>
        <taxon>Pseudochrobactrum</taxon>
    </lineage>
</organism>
<dbReference type="SMART" id="SM00382">
    <property type="entry name" value="AAA"/>
    <property type="match status" value="1"/>
</dbReference>
<evidence type="ECO:0000313" key="14">
    <source>
        <dbReference type="Proteomes" id="UP001597263"/>
    </source>
</evidence>
<dbReference type="GO" id="GO:0005524">
    <property type="term" value="F:ATP binding"/>
    <property type="evidence" value="ECO:0007669"/>
    <property type="project" value="UniProtKB-KW"/>
</dbReference>
<comment type="caution">
    <text evidence="13">The sequence shown here is derived from an EMBL/GenBank/DDBJ whole genome shotgun (WGS) entry which is preliminary data.</text>
</comment>
<dbReference type="Gene3D" id="3.40.50.300">
    <property type="entry name" value="P-loop containing nucleotide triphosphate hydrolases"/>
    <property type="match status" value="1"/>
</dbReference>
<evidence type="ECO:0000256" key="10">
    <source>
        <dbReference type="ARBA" id="ARBA00023065"/>
    </source>
</evidence>
<dbReference type="EMBL" id="JBHTMA010000030">
    <property type="protein sequence ID" value="MFD1226641.1"/>
    <property type="molecule type" value="Genomic_DNA"/>
</dbReference>
<dbReference type="CDD" id="cd03214">
    <property type="entry name" value="ABC_Iron-Siderophores_B12_Hemin"/>
    <property type="match status" value="1"/>
</dbReference>
<dbReference type="InterPro" id="IPR003593">
    <property type="entry name" value="AAA+_ATPase"/>
</dbReference>
<dbReference type="SUPFAM" id="SSF52540">
    <property type="entry name" value="P-loop containing nucleoside triphosphate hydrolases"/>
    <property type="match status" value="1"/>
</dbReference>
<dbReference type="Proteomes" id="UP001597263">
    <property type="component" value="Unassembled WGS sequence"/>
</dbReference>
<dbReference type="PROSITE" id="PS50893">
    <property type="entry name" value="ABC_TRANSPORTER_2"/>
    <property type="match status" value="1"/>
</dbReference>
<evidence type="ECO:0000313" key="13">
    <source>
        <dbReference type="EMBL" id="MFD1226641.1"/>
    </source>
</evidence>
<evidence type="ECO:0000256" key="1">
    <source>
        <dbReference type="ARBA" id="ARBA00004202"/>
    </source>
</evidence>
<dbReference type="PANTHER" id="PTHR42771">
    <property type="entry name" value="IRON(3+)-HYDROXAMATE IMPORT ATP-BINDING PROTEIN FHUC"/>
    <property type="match status" value="1"/>
</dbReference>
<sequence>MVKGRMMGLEAKNISFSYGEKPVFSGLNLQLLQGKITALVGANGSGKSTILKNLARILQPSDGTIMLDGQEIQNFSAKYIARKMAVLSQMPEAPAGLRVRDLVAYGRYPWQKGFGLLSDEDKEKIRHALELTSLTELAERDLGSLSGGQRQRVWIAMALAQDSEIILLDEPTTFLDMAHQLDVMQLLSKLNTDHQKTIIMVLHDLNQAARFADYIIAIRQGKIIRQGTANEIMCAEVMRDVFGVEADFFEDPRTGKPICMPYATCVA</sequence>
<keyword evidence="9" id="KW-0408">Iron</keyword>
<evidence type="ECO:0000256" key="8">
    <source>
        <dbReference type="ARBA" id="ARBA00022840"/>
    </source>
</evidence>
<name>A0ABW3V251_9HYPH</name>
<evidence type="ECO:0000256" key="7">
    <source>
        <dbReference type="ARBA" id="ARBA00022741"/>
    </source>
</evidence>
<evidence type="ECO:0000259" key="12">
    <source>
        <dbReference type="PROSITE" id="PS50893"/>
    </source>
</evidence>
<keyword evidence="7" id="KW-0547">Nucleotide-binding</keyword>
<evidence type="ECO:0000256" key="4">
    <source>
        <dbReference type="ARBA" id="ARBA00022448"/>
    </source>
</evidence>
<keyword evidence="14" id="KW-1185">Reference proteome</keyword>
<feature type="domain" description="ABC transporter" evidence="12">
    <location>
        <begin position="9"/>
        <end position="245"/>
    </location>
</feature>
<dbReference type="Pfam" id="PF00005">
    <property type="entry name" value="ABC_tran"/>
    <property type="match status" value="1"/>
</dbReference>
<dbReference type="InterPro" id="IPR027417">
    <property type="entry name" value="P-loop_NTPase"/>
</dbReference>
<proteinExistence type="inferred from homology"/>
<keyword evidence="11" id="KW-0472">Membrane</keyword>
<evidence type="ECO:0000256" key="5">
    <source>
        <dbReference type="ARBA" id="ARBA00022475"/>
    </source>
</evidence>
<dbReference type="InterPro" id="IPR051535">
    <property type="entry name" value="Siderophore_ABC-ATPase"/>
</dbReference>
<evidence type="ECO:0000256" key="3">
    <source>
        <dbReference type="ARBA" id="ARBA00005417"/>
    </source>
</evidence>
<evidence type="ECO:0000256" key="2">
    <source>
        <dbReference type="ARBA" id="ARBA00004533"/>
    </source>
</evidence>
<accession>A0ABW3V251</accession>